<protein>
    <submittedName>
        <fullName evidence="2">Uncharacterized protein</fullName>
    </submittedName>
</protein>
<evidence type="ECO:0000256" key="1">
    <source>
        <dbReference type="SAM" id="Phobius"/>
    </source>
</evidence>
<comment type="caution">
    <text evidence="2">The sequence shown here is derived from an EMBL/GenBank/DDBJ whole genome shotgun (WGS) entry which is preliminary data.</text>
</comment>
<dbReference type="PATRIC" id="fig|1393736.3.peg.4233"/>
<name>A0A022PEI2_9GAMM</name>
<dbReference type="AlphaFoldDB" id="A0A022PEI2"/>
<keyword evidence="1" id="KW-0472">Membrane</keyword>
<keyword evidence="1" id="KW-1133">Transmembrane helix</keyword>
<organism evidence="2 3">
    <name type="scientific">Photorhabdus aegyptia</name>
    <dbReference type="NCBI Taxonomy" id="2805098"/>
    <lineage>
        <taxon>Bacteria</taxon>
        <taxon>Pseudomonadati</taxon>
        <taxon>Pseudomonadota</taxon>
        <taxon>Gammaproteobacteria</taxon>
        <taxon>Enterobacterales</taxon>
        <taxon>Morganellaceae</taxon>
        <taxon>Photorhabdus</taxon>
    </lineage>
</organism>
<feature type="transmembrane region" description="Helical" evidence="1">
    <location>
        <begin position="54"/>
        <end position="76"/>
    </location>
</feature>
<evidence type="ECO:0000313" key="2">
    <source>
        <dbReference type="EMBL" id="EYU13363.1"/>
    </source>
</evidence>
<dbReference type="Proteomes" id="UP000023464">
    <property type="component" value="Unassembled WGS sequence"/>
</dbReference>
<evidence type="ECO:0000313" key="3">
    <source>
        <dbReference type="Proteomes" id="UP000023464"/>
    </source>
</evidence>
<keyword evidence="3" id="KW-1185">Reference proteome</keyword>
<sequence length="410" mass="45399">MPVKLNLLPGPAPRPKTPRLLFWLVLLPGALFIVGVMSTILWGDIETRHQPVIFGLHALGIPALCWLFIAGCRWLLYSSQHFWADGWDQRRQQVILQETRRGRRSLQILSVALHTALADEETPDKQVALLARNEKALKTQSSWLSEDAIRHSRLPTLVDESFDELIRRTLSSIIATFSKTLKRLPDNIPLSLLLEANTALSESELNNIWQQVWSEAGIRQPVSFVEGAGLSVVDDWLDNHICKRSLLMVVALQICPVQPENTAESAVGLILGNRLTQKTLAPQAFLHRPECSSHSLLEQSVQQALDWVPVTPESLQYAWLSQLSQADSEAFTTLSSIAPLSMTHEQGIYDLDILLGTSGCVAPWLVIAAAALHAQYTAASQLTFSGSSVLDQGCWCAVVSPNETLQEVTQ</sequence>
<dbReference type="RefSeq" id="WP_036782958.1">
    <property type="nucleotide sequence ID" value="NZ_CAWLTM010000024.1"/>
</dbReference>
<dbReference type="EMBL" id="JFGV01000091">
    <property type="protein sequence ID" value="EYU13363.1"/>
    <property type="molecule type" value="Genomic_DNA"/>
</dbReference>
<reference evidence="2 3" key="1">
    <citation type="submission" date="2014-03" db="EMBL/GenBank/DDBJ databases">
        <title>Draft Genome of Photorhabdus luminescens BA1, an Egyptian Isolate.</title>
        <authorList>
            <person name="Ghazal S."/>
            <person name="Hurst S.G.IV."/>
            <person name="Morris K."/>
            <person name="Thomas K."/>
            <person name="Tisa L.S."/>
        </authorList>
    </citation>
    <scope>NUCLEOTIDE SEQUENCE [LARGE SCALE GENOMIC DNA]</scope>
    <source>
        <strain evidence="2 3">BA1</strain>
    </source>
</reference>
<gene>
    <name evidence="2" type="ORF">BA1DRAFT_04157</name>
</gene>
<keyword evidence="1" id="KW-0812">Transmembrane</keyword>
<proteinExistence type="predicted"/>
<feature type="transmembrane region" description="Helical" evidence="1">
    <location>
        <begin position="20"/>
        <end position="42"/>
    </location>
</feature>
<accession>A0A022PEI2</accession>